<dbReference type="GO" id="GO:0032259">
    <property type="term" value="P:methylation"/>
    <property type="evidence" value="ECO:0007669"/>
    <property type="project" value="UniProtKB-KW"/>
</dbReference>
<name>A0ABS6QUM2_9PSED</name>
<evidence type="ECO:0000256" key="2">
    <source>
        <dbReference type="ARBA" id="ARBA00022679"/>
    </source>
</evidence>
<dbReference type="PROSITE" id="PS51679">
    <property type="entry name" value="SAM_MT_C5"/>
    <property type="match status" value="1"/>
</dbReference>
<dbReference type="InterPro" id="IPR050390">
    <property type="entry name" value="C5-Methyltransferase"/>
</dbReference>
<organism evidence="5 6">
    <name type="scientific">Pseudomonas azerbaijanoccidentalis</name>
    <dbReference type="NCBI Taxonomy" id="2842347"/>
    <lineage>
        <taxon>Bacteria</taxon>
        <taxon>Pseudomonadati</taxon>
        <taxon>Pseudomonadota</taxon>
        <taxon>Gammaproteobacteria</taxon>
        <taxon>Pseudomonadales</taxon>
        <taxon>Pseudomonadaceae</taxon>
        <taxon>Pseudomonas</taxon>
    </lineage>
</organism>
<dbReference type="Proteomes" id="UP001049200">
    <property type="component" value="Unassembled WGS sequence"/>
</dbReference>
<dbReference type="EMBL" id="JAHSTU010000007">
    <property type="protein sequence ID" value="MBV4522631.1"/>
    <property type="molecule type" value="Genomic_DNA"/>
</dbReference>
<reference evidence="5" key="1">
    <citation type="submission" date="2021-06" db="EMBL/GenBank/DDBJ databases">
        <title>Updating the genus Pseudomonas: Description of 43 new species and partition of the Pseudomonas putida group.</title>
        <authorList>
            <person name="Girard L."/>
            <person name="Lood C."/>
            <person name="Vandamme P."/>
            <person name="Rokni-Zadeh H."/>
            <person name="Van Noort V."/>
            <person name="Hofte M."/>
            <person name="Lavigne R."/>
            <person name="De Mot R."/>
        </authorList>
    </citation>
    <scope>NUCLEOTIDE SEQUENCE</scope>
    <source>
        <strain evidence="5">SWRI74</strain>
    </source>
</reference>
<keyword evidence="2 4" id="KW-0808">Transferase</keyword>
<evidence type="ECO:0000256" key="1">
    <source>
        <dbReference type="ARBA" id="ARBA00022603"/>
    </source>
</evidence>
<dbReference type="NCBIfam" id="TIGR00675">
    <property type="entry name" value="dcm"/>
    <property type="match status" value="1"/>
</dbReference>
<dbReference type="PANTHER" id="PTHR10629:SF52">
    <property type="entry name" value="DNA (CYTOSINE-5)-METHYLTRANSFERASE 1"/>
    <property type="match status" value="1"/>
</dbReference>
<evidence type="ECO:0000256" key="4">
    <source>
        <dbReference type="PROSITE-ProRule" id="PRU01016"/>
    </source>
</evidence>
<dbReference type="GO" id="GO:0008168">
    <property type="term" value="F:methyltransferase activity"/>
    <property type="evidence" value="ECO:0007669"/>
    <property type="project" value="UniProtKB-KW"/>
</dbReference>
<accession>A0ABS6QUM2</accession>
<protein>
    <submittedName>
        <fullName evidence="5">DNA cytosine methyltransferase</fullName>
    </submittedName>
</protein>
<keyword evidence="3 4" id="KW-0949">S-adenosyl-L-methionine</keyword>
<dbReference type="InterPro" id="IPR001525">
    <property type="entry name" value="C5_MeTfrase"/>
</dbReference>
<evidence type="ECO:0000256" key="3">
    <source>
        <dbReference type="ARBA" id="ARBA00022691"/>
    </source>
</evidence>
<dbReference type="PANTHER" id="PTHR10629">
    <property type="entry name" value="CYTOSINE-SPECIFIC METHYLTRANSFERASE"/>
    <property type="match status" value="1"/>
</dbReference>
<keyword evidence="6" id="KW-1185">Reference proteome</keyword>
<feature type="active site" evidence="4">
    <location>
        <position position="144"/>
    </location>
</feature>
<evidence type="ECO:0000313" key="5">
    <source>
        <dbReference type="EMBL" id="MBV4522631.1"/>
    </source>
</evidence>
<gene>
    <name evidence="5" type="ORF">KVG88_21445</name>
</gene>
<sequence length="559" mass="63039">MNLPLARDKAVECKTELSKPIQIVDLFAGPGGLGEGFASSGSGTRFEIVVSAEMDPVARETLKLRAFYRLLKLKKPDRLCDYYDFCNGRSQTPFSDTSKSLWLEAEEEARCITLGSDKGDKELDKILDKRLEDRPWVLIGGPPCQAYSIVGRSRNQGKADYSAENDHRHFLYKEYLRIIKERKPAVFVMENVKGILSSKIAGESIFTQILQDLTDPNKALDDPAPGTRYRICSLVTGQSFGPGDDVNKVDPRGFIIKAEEHGIPQARHRVILLGIALDDQGNIPEYGSVPELTGRVSTKQVLGDLPELRSRLTKQRDDSEAWYREVANQLDELRSEVDSRIEPKLDSAMKIAREALLSTSLDVGALRVARRKGDGRTGDKNLDRWYRDDNLENWLNHDARGHMSSDLRRYMFASVYARAYKTSPKGHQQFSLSGLAPAHKNWESGKFSDRFRVQLEELPATTVTSHISKDGHYFIHYDPKQCRSLTVREAARLQTFPDNYFFQGNRTQQFHQVGNAVPPLLANKIASVVYDVVCKKNLEKEREYLCDALVSSVAFSTNA</sequence>
<comment type="similarity">
    <text evidence="4">Belongs to the class I-like SAM-binding methyltransferase superfamily. C5-methyltransferase family.</text>
</comment>
<dbReference type="Pfam" id="PF00145">
    <property type="entry name" value="DNA_methylase"/>
    <property type="match status" value="2"/>
</dbReference>
<proteinExistence type="inferred from homology"/>
<keyword evidence="1 4" id="KW-0489">Methyltransferase</keyword>
<comment type="caution">
    <text evidence="5">The sequence shown here is derived from an EMBL/GenBank/DDBJ whole genome shotgun (WGS) entry which is preliminary data.</text>
</comment>
<evidence type="ECO:0000313" key="6">
    <source>
        <dbReference type="Proteomes" id="UP001049200"/>
    </source>
</evidence>